<proteinExistence type="predicted"/>
<evidence type="ECO:0000259" key="1">
    <source>
        <dbReference type="Pfam" id="PF04471"/>
    </source>
</evidence>
<gene>
    <name evidence="2" type="ORF">ISALK_13965</name>
</gene>
<feature type="domain" description="Restriction endonuclease type IV Mrr" evidence="1">
    <location>
        <begin position="207"/>
        <end position="326"/>
    </location>
</feature>
<reference evidence="2 3" key="1">
    <citation type="submission" date="2019-04" db="EMBL/GenBank/DDBJ databases">
        <title>Isachenkonia alkalipeptolytica gen. nov. sp. nov. a new anaerobic, alkiliphilic organothrophic bacterium capable to reduce synthesized ferrihydrite isolated from a soda lake.</title>
        <authorList>
            <person name="Toshchakov S.V."/>
            <person name="Zavarzina D.G."/>
            <person name="Zhilina T.N."/>
            <person name="Kostrikina N.A."/>
            <person name="Kublanov I.V."/>
        </authorList>
    </citation>
    <scope>NUCLEOTIDE SEQUENCE [LARGE SCALE GENOMIC DNA]</scope>
    <source>
        <strain evidence="2 3">Z-1701</strain>
    </source>
</reference>
<protein>
    <recommendedName>
        <fullName evidence="1">Restriction endonuclease type IV Mrr domain-containing protein</fullName>
    </recommendedName>
</protein>
<dbReference type="InterPro" id="IPR007560">
    <property type="entry name" value="Restrct_endonuc_IV_Mrr"/>
</dbReference>
<name>A0AA43XNU9_9CLOT</name>
<dbReference type="GO" id="GO:0003677">
    <property type="term" value="F:DNA binding"/>
    <property type="evidence" value="ECO:0007669"/>
    <property type="project" value="InterPro"/>
</dbReference>
<evidence type="ECO:0000313" key="2">
    <source>
        <dbReference type="EMBL" id="NBG89589.1"/>
    </source>
</evidence>
<sequence length="338" mass="39516">MERNYWLHRISHCGEVASKLLKNGVLSIGFSNVSSEYFIAESSSSWSNFEKLIEAEWGPKMRSRHSLWRFVSEMRKGDYVVVPRPKRFSVYKIIDDRCFSREDLKEDDLINIKEEERHRLRNSENRIDLGFFRRVEKIETDIPRKEYADSQLTARLKIRPTNSKITKLSENVDRAMDNFKARKPINIRSQIQEKIAEETLATIKEYLNPDKFEKLVQWYFRKAGATEVFIPAKNEKDKEGDADIIATFEPIKTIYYVQVKYHQGTTSNYAMNQIQDYLTNKEVDDDGNSKIAWVITTADNLEDPSDEETKDNSVQVIKGREFTEMLLDVGLSNLDEVL</sequence>
<dbReference type="Proteomes" id="UP000449710">
    <property type="component" value="Unassembled WGS sequence"/>
</dbReference>
<organism evidence="2 3">
    <name type="scientific">Isachenkonia alkalipeptolytica</name>
    <dbReference type="NCBI Taxonomy" id="2565777"/>
    <lineage>
        <taxon>Bacteria</taxon>
        <taxon>Bacillati</taxon>
        <taxon>Bacillota</taxon>
        <taxon>Clostridia</taxon>
        <taxon>Eubacteriales</taxon>
        <taxon>Clostridiaceae</taxon>
        <taxon>Isachenkonia</taxon>
    </lineage>
</organism>
<evidence type="ECO:0000313" key="3">
    <source>
        <dbReference type="Proteomes" id="UP000449710"/>
    </source>
</evidence>
<dbReference type="GO" id="GO:0004519">
    <property type="term" value="F:endonuclease activity"/>
    <property type="evidence" value="ECO:0007669"/>
    <property type="project" value="InterPro"/>
</dbReference>
<dbReference type="InterPro" id="IPR011335">
    <property type="entry name" value="Restrct_endonuc-II-like"/>
</dbReference>
<dbReference type="EMBL" id="SUMG01000032">
    <property type="protein sequence ID" value="NBG89589.1"/>
    <property type="molecule type" value="Genomic_DNA"/>
</dbReference>
<dbReference type="SUPFAM" id="SSF52980">
    <property type="entry name" value="Restriction endonuclease-like"/>
    <property type="match status" value="1"/>
</dbReference>
<dbReference type="Pfam" id="PF04471">
    <property type="entry name" value="Mrr_cat"/>
    <property type="match status" value="1"/>
</dbReference>
<dbReference type="AlphaFoldDB" id="A0AA43XNU9"/>
<dbReference type="RefSeq" id="WP_160723400.1">
    <property type="nucleotide sequence ID" value="NZ_SUMG01000032.1"/>
</dbReference>
<comment type="caution">
    <text evidence="2">The sequence shown here is derived from an EMBL/GenBank/DDBJ whole genome shotgun (WGS) entry which is preliminary data.</text>
</comment>
<keyword evidence="3" id="KW-1185">Reference proteome</keyword>
<accession>A0AA43XNU9</accession>
<dbReference type="GO" id="GO:0009307">
    <property type="term" value="P:DNA restriction-modification system"/>
    <property type="evidence" value="ECO:0007669"/>
    <property type="project" value="InterPro"/>
</dbReference>